<evidence type="ECO:0000259" key="4">
    <source>
        <dbReference type="Pfam" id="PF07687"/>
    </source>
</evidence>
<feature type="binding site" evidence="3">
    <location>
        <position position="103"/>
    </location>
    <ligand>
        <name>Mn(2+)</name>
        <dbReference type="ChEBI" id="CHEBI:29035"/>
        <label>2</label>
    </ligand>
</feature>
<dbReference type="PANTHER" id="PTHR11014:SF63">
    <property type="entry name" value="METALLOPEPTIDASE, PUTATIVE (AFU_ORTHOLOGUE AFUA_6G09600)-RELATED"/>
    <property type="match status" value="1"/>
</dbReference>
<dbReference type="SUPFAM" id="SSF53187">
    <property type="entry name" value="Zn-dependent exopeptidases"/>
    <property type="match status" value="1"/>
</dbReference>
<dbReference type="Pfam" id="PF01546">
    <property type="entry name" value="Peptidase_M20"/>
    <property type="match status" value="1"/>
</dbReference>
<comment type="caution">
    <text evidence="5">The sequence shown here is derived from an EMBL/GenBank/DDBJ whole genome shotgun (WGS) entry which is preliminary data.</text>
</comment>
<dbReference type="SUPFAM" id="SSF55031">
    <property type="entry name" value="Bacterial exopeptidase dimerisation domain"/>
    <property type="match status" value="1"/>
</dbReference>
<evidence type="ECO:0000256" key="3">
    <source>
        <dbReference type="PIRSR" id="PIRSR005962-1"/>
    </source>
</evidence>
<keyword evidence="3" id="KW-0479">Metal-binding</keyword>
<dbReference type="FunFam" id="3.30.70.360:FF:000014">
    <property type="entry name" value="N-acyl-L-amino acid amidohydrolase"/>
    <property type="match status" value="1"/>
</dbReference>
<name>A0ABD4K8S3_9ENTR</name>
<proteinExistence type="inferred from homology"/>
<evidence type="ECO:0000256" key="1">
    <source>
        <dbReference type="ARBA" id="ARBA00006153"/>
    </source>
</evidence>
<dbReference type="Gene3D" id="3.30.70.360">
    <property type="match status" value="1"/>
</dbReference>
<dbReference type="EMBL" id="JADIXP010000004">
    <property type="protein sequence ID" value="MBF4177875.1"/>
    <property type="molecule type" value="Genomic_DNA"/>
</dbReference>
<dbReference type="NCBIfam" id="TIGR01891">
    <property type="entry name" value="amidohydrolases"/>
    <property type="match status" value="1"/>
</dbReference>
<sequence>MAFTIEAMLADVKEDVLRWRRHIHAHPELSFQEHKTADYIADALASFGGLTLTRLTPNSVIADLKGAYDGPCYALRADIDALPIQEENDEAFCSTVPGVMHACGHDAHAAMLLGAAKVLTQCQSMLHGSVRFIFQHAEEVPPGGAQELVDLGVLDGVEKIFGLHVMPNFPTGEVGLKEGVFCASTDNFDITIVGKGGHGSMPHLCIDPVVIGAEVVTALQNVVSRRTDPLQVPVLTIATFQSGESYNVIPERIKLAGTLRTHHDSVRQQVPQQMAQIISGITAAHGAQFTLIWTRGYASGNNHPEACAIARKVISATLGDQALREIAHPLFGGEDFSSYQQRVPGCFLFIGSGNEHIGATYGVHNPRFRLDEAALQTGVRLHVGFIQHLLLNHA</sequence>
<dbReference type="InterPro" id="IPR017439">
    <property type="entry name" value="Amidohydrolase"/>
</dbReference>
<gene>
    <name evidence="5" type="ORF">ISP11_08350</name>
</gene>
<keyword evidence="3" id="KW-0464">Manganese</keyword>
<evidence type="ECO:0000313" key="6">
    <source>
        <dbReference type="Proteomes" id="UP000628560"/>
    </source>
</evidence>
<reference evidence="5 6" key="1">
    <citation type="submission" date="2020-11" db="EMBL/GenBank/DDBJ databases">
        <title>Identification of Lelliottia nimipressuralis from Wound Infection by Whole Genome-Based Bacterial Identification.</title>
        <authorList>
            <person name="Navarathna D.H."/>
            <person name="Choi H."/>
            <person name="Jinadatha C."/>
            <person name="Chatterjee P."/>
            <person name="Hwang M."/>
        </authorList>
    </citation>
    <scope>NUCLEOTIDE SEQUENCE [LARGE SCALE GENOMIC DNA]</scope>
    <source>
        <strain evidence="5 6">DN2020</strain>
    </source>
</reference>
<organism evidence="5 6">
    <name type="scientific">Lelliottia nimipressuralis</name>
    <dbReference type="NCBI Taxonomy" id="69220"/>
    <lineage>
        <taxon>Bacteria</taxon>
        <taxon>Pseudomonadati</taxon>
        <taxon>Pseudomonadota</taxon>
        <taxon>Gammaproteobacteria</taxon>
        <taxon>Enterobacterales</taxon>
        <taxon>Enterobacteriaceae</taxon>
        <taxon>Lelliottia</taxon>
    </lineage>
</organism>
<dbReference type="RefSeq" id="WP_194512833.1">
    <property type="nucleotide sequence ID" value="NZ_JADIXP010000004.1"/>
</dbReference>
<dbReference type="InterPro" id="IPR036264">
    <property type="entry name" value="Bact_exopeptidase_dim_dom"/>
</dbReference>
<comment type="similarity">
    <text evidence="1">Belongs to the peptidase M20 family.</text>
</comment>
<dbReference type="PIRSF" id="PIRSF005962">
    <property type="entry name" value="Pept_M20D_amidohydro"/>
    <property type="match status" value="1"/>
</dbReference>
<evidence type="ECO:0000256" key="2">
    <source>
        <dbReference type="ARBA" id="ARBA00022801"/>
    </source>
</evidence>
<dbReference type="Proteomes" id="UP000628560">
    <property type="component" value="Unassembled WGS sequence"/>
</dbReference>
<dbReference type="InterPro" id="IPR011650">
    <property type="entry name" value="Peptidase_M20_dimer"/>
</dbReference>
<dbReference type="GO" id="GO:0016787">
    <property type="term" value="F:hydrolase activity"/>
    <property type="evidence" value="ECO:0007669"/>
    <property type="project" value="UniProtKB-KW"/>
</dbReference>
<dbReference type="Gene3D" id="3.40.630.10">
    <property type="entry name" value="Zn peptidases"/>
    <property type="match status" value="1"/>
</dbReference>
<dbReference type="PANTHER" id="PTHR11014">
    <property type="entry name" value="PEPTIDASE M20 FAMILY MEMBER"/>
    <property type="match status" value="1"/>
</dbReference>
<feature type="domain" description="Peptidase M20 dimerisation" evidence="4">
    <location>
        <begin position="188"/>
        <end position="279"/>
    </location>
</feature>
<dbReference type="InterPro" id="IPR002933">
    <property type="entry name" value="Peptidase_M20"/>
</dbReference>
<comment type="cofactor">
    <cofactor evidence="3">
        <name>Mn(2+)</name>
        <dbReference type="ChEBI" id="CHEBI:29035"/>
    </cofactor>
    <text evidence="3">The Mn(2+) ion enhances activity.</text>
</comment>
<feature type="binding site" evidence="3">
    <location>
        <position position="105"/>
    </location>
    <ligand>
        <name>Mn(2+)</name>
        <dbReference type="ChEBI" id="CHEBI:29035"/>
        <label>2</label>
    </ligand>
</feature>
<evidence type="ECO:0000313" key="5">
    <source>
        <dbReference type="EMBL" id="MBF4177875.1"/>
    </source>
</evidence>
<feature type="binding site" evidence="3">
    <location>
        <position position="139"/>
    </location>
    <ligand>
        <name>Mn(2+)</name>
        <dbReference type="ChEBI" id="CHEBI:29035"/>
        <label>2</label>
    </ligand>
</feature>
<feature type="binding site" evidence="3">
    <location>
        <position position="364"/>
    </location>
    <ligand>
        <name>Mn(2+)</name>
        <dbReference type="ChEBI" id="CHEBI:29035"/>
        <label>2</label>
    </ligand>
</feature>
<accession>A0ABD4K8S3</accession>
<dbReference type="Pfam" id="PF07687">
    <property type="entry name" value="M20_dimer"/>
    <property type="match status" value="1"/>
</dbReference>
<feature type="binding site" evidence="3">
    <location>
        <position position="164"/>
    </location>
    <ligand>
        <name>Mn(2+)</name>
        <dbReference type="ChEBI" id="CHEBI:29035"/>
        <label>2</label>
    </ligand>
</feature>
<protein>
    <submittedName>
        <fullName evidence="5">Amidohydrolase</fullName>
    </submittedName>
</protein>
<dbReference type="AlphaFoldDB" id="A0ABD4K8S3"/>
<keyword evidence="2" id="KW-0378">Hydrolase</keyword>